<proteinExistence type="inferred from homology"/>
<dbReference type="EMBL" id="CH477472">
    <property type="protein sequence ID" value="EAT40380.1"/>
    <property type="molecule type" value="Genomic_DNA"/>
</dbReference>
<dbReference type="OMA" id="FTCYSVK"/>
<reference evidence="13" key="1">
    <citation type="submission" date="2005-10" db="EMBL/GenBank/DDBJ databases">
        <authorList>
            <person name="Loftus B.J."/>
            <person name="Nene V.M."/>
            <person name="Hannick L.I."/>
            <person name="Bidwell S."/>
            <person name="Haas B."/>
            <person name="Amedeo P."/>
            <person name="Orvis J."/>
            <person name="Wortman J.R."/>
            <person name="White O.R."/>
            <person name="Salzberg S."/>
            <person name="Shumway M."/>
            <person name="Koo H."/>
            <person name="Zhao Y."/>
            <person name="Holmes M."/>
            <person name="Miller J."/>
            <person name="Schatz M."/>
            <person name="Pop M."/>
            <person name="Pai G."/>
            <person name="Utterback T."/>
            <person name="Rogers Y.-H."/>
            <person name="Kravitz S."/>
            <person name="Fraser C.M."/>
        </authorList>
    </citation>
    <scope>NUCLEOTIDE SEQUENCE</scope>
    <source>
        <strain evidence="13">Liverpool</strain>
    </source>
</reference>
<evidence type="ECO:0000256" key="1">
    <source>
        <dbReference type="ARBA" id="ARBA00001933"/>
    </source>
</evidence>
<evidence type="ECO:0000256" key="4">
    <source>
        <dbReference type="ARBA" id="ARBA00023115"/>
    </source>
</evidence>
<dbReference type="PANTHER" id="PTHR11482:SF6">
    <property type="entry name" value="ORNITHINE DECARBOXYLASE 1-RELATED"/>
    <property type="match status" value="1"/>
</dbReference>
<gene>
    <name evidence="13" type="ORF">AaeL_AAEL007878</name>
</gene>
<dbReference type="PRINTS" id="PR01182">
    <property type="entry name" value="ORNDCRBXLASE"/>
</dbReference>
<organism evidence="13 14">
    <name type="scientific">Aedes aegypti</name>
    <name type="common">Yellowfever mosquito</name>
    <name type="synonym">Culex aegypti</name>
    <dbReference type="NCBI Taxonomy" id="7159"/>
    <lineage>
        <taxon>Eukaryota</taxon>
        <taxon>Metazoa</taxon>
        <taxon>Ecdysozoa</taxon>
        <taxon>Arthropoda</taxon>
        <taxon>Hexapoda</taxon>
        <taxon>Insecta</taxon>
        <taxon>Pterygota</taxon>
        <taxon>Neoptera</taxon>
        <taxon>Endopterygota</taxon>
        <taxon>Diptera</taxon>
        <taxon>Nematocera</taxon>
        <taxon>Culicoidea</taxon>
        <taxon>Culicidae</taxon>
        <taxon>Culicinae</taxon>
        <taxon>Aedini</taxon>
        <taxon>Aedes</taxon>
        <taxon>Stegomyia</taxon>
    </lineage>
</organism>
<accession>A0A1S4FHT9</accession>
<comment type="catalytic activity">
    <reaction evidence="10">
        <text>L-ornithine + H(+) = putrescine + CO2</text>
        <dbReference type="Rhea" id="RHEA:22964"/>
        <dbReference type="ChEBI" id="CHEBI:15378"/>
        <dbReference type="ChEBI" id="CHEBI:16526"/>
        <dbReference type="ChEBI" id="CHEBI:46911"/>
        <dbReference type="ChEBI" id="CHEBI:326268"/>
        <dbReference type="EC" id="4.1.1.17"/>
    </reaction>
</comment>
<dbReference type="CDD" id="cd00622">
    <property type="entry name" value="PLPDE_III_ODC"/>
    <property type="match status" value="1"/>
</dbReference>
<sequence>MCFLKEDYRGDFTLLQSKGSVRQVVDELLKSPVREDPFHVLDLDDVVQKHLTWLRQMPRVRPFYAVKCNDDPYILETLACLGTGFDCASKAEIRKVLNLGVEPDRIIFAHPVKSNEALLFAKEKRVTKMTFDSELELEKIAQFYPEAELVLRFRHDSATVLISLGKKFGCNAQEEGPELIRKAKKLGLNVVGVSFHVGCGSKDVDCYYDAIKSAKSLFDFASSVGYKFKLLDIGGGFPGDSDKKIDGYAEVINQALDKFFPTQSGIEVIAEPGRYYVGSAVRLFTTIHGKKFVKTDDGENHVMYYINDGVFGTLFDWVSLRAVQDLARVIPSITSDKHDKPLLKTTIWGPTCDSTDIVCEDVEFPEHDIGEYMLFENIGAYGITFATSFNGFPSPTIRVYVKEQTWSALTNLKCIKWTDKALDALESHFQRK</sequence>
<reference evidence="13" key="3">
    <citation type="submission" date="2012-09" db="EMBL/GenBank/DDBJ databases">
        <authorList>
            <consortium name="VectorBase"/>
        </authorList>
    </citation>
    <scope>NUCLEOTIDE SEQUENCE</scope>
    <source>
        <strain evidence="13">Liverpool</strain>
    </source>
</reference>
<evidence type="ECO:0000313" key="13">
    <source>
        <dbReference type="EMBL" id="EAT40380.1"/>
    </source>
</evidence>
<keyword evidence="3 11" id="KW-0663">Pyridoxal phosphate</keyword>
<dbReference type="InterPro" id="IPR029066">
    <property type="entry name" value="PLP-binding_barrel"/>
</dbReference>
<feature type="active site" description="Proton donor" evidence="11">
    <location>
        <position position="352"/>
    </location>
</feature>
<evidence type="ECO:0000256" key="5">
    <source>
        <dbReference type="ARBA" id="ARBA00023239"/>
    </source>
</evidence>
<dbReference type="SUPFAM" id="SSF51419">
    <property type="entry name" value="PLP-binding barrel"/>
    <property type="match status" value="1"/>
</dbReference>
<dbReference type="PANTHER" id="PTHR11482">
    <property type="entry name" value="ARGININE/DIAMINOPIMELATE/ORNITHINE DECARBOXYLASE"/>
    <property type="match status" value="1"/>
</dbReference>
<dbReference type="InterPro" id="IPR000183">
    <property type="entry name" value="Orn/DAP/Arg_de-COase"/>
</dbReference>
<dbReference type="GO" id="GO:0033387">
    <property type="term" value="P:putrescine biosynthetic process from arginine, via ornithine"/>
    <property type="evidence" value="ECO:0007669"/>
    <property type="project" value="TreeGrafter"/>
</dbReference>
<keyword evidence="5" id="KW-0456">Lyase</keyword>
<feature type="modified residue" description="N6-(pyridoxal phosphate)lysine" evidence="11">
    <location>
        <position position="67"/>
    </location>
</feature>
<evidence type="ECO:0000256" key="8">
    <source>
        <dbReference type="ARBA" id="ARBA00037173"/>
    </source>
</evidence>
<dbReference type="EC" id="4.1.1.17" evidence="7"/>
<dbReference type="InterPro" id="IPR002433">
    <property type="entry name" value="Orn_de-COase"/>
</dbReference>
<dbReference type="AlphaFoldDB" id="A0A1S4FHT9"/>
<dbReference type="PRINTS" id="PR01179">
    <property type="entry name" value="ODADCRBXLASE"/>
</dbReference>
<evidence type="ECO:0000256" key="9">
    <source>
        <dbReference type="ARBA" id="ARBA00046672"/>
    </source>
</evidence>
<evidence type="ECO:0000256" key="10">
    <source>
        <dbReference type="ARBA" id="ARBA00049127"/>
    </source>
</evidence>
<dbReference type="FunFam" id="3.20.20.10:FF:000005">
    <property type="entry name" value="Ornithine decarboxylase"/>
    <property type="match status" value="1"/>
</dbReference>
<dbReference type="GO" id="GO:0005737">
    <property type="term" value="C:cytoplasm"/>
    <property type="evidence" value="ECO:0007669"/>
    <property type="project" value="TreeGrafter"/>
</dbReference>
<evidence type="ECO:0000313" key="14">
    <source>
        <dbReference type="Proteomes" id="UP000682892"/>
    </source>
</evidence>
<evidence type="ECO:0000256" key="2">
    <source>
        <dbReference type="ARBA" id="ARBA00008872"/>
    </source>
</evidence>
<dbReference type="Gene3D" id="2.40.37.10">
    <property type="entry name" value="Lyase, Ornithine Decarboxylase, Chain A, domain 1"/>
    <property type="match status" value="1"/>
</dbReference>
<keyword evidence="4" id="KW-0620">Polyamine biosynthesis</keyword>
<dbReference type="SUPFAM" id="SSF50621">
    <property type="entry name" value="Alanine racemase C-terminal domain-like"/>
    <property type="match status" value="1"/>
</dbReference>
<comment type="pathway">
    <text evidence="6">Amine and polyamine biosynthesis; putrescine biosynthesis via L-ornithine pathway; putrescine from L-ornithine: step 1/1.</text>
</comment>
<comment type="function">
    <text evidence="8">Catalyzes the first and rate-limiting step of polyamine biosynthesis that converts ornithine into putrescine, which is the precursor for the polyamines, spermidine and spermine. Polyamines are essential for cell proliferation and are implicated in cellular processes, ranging from DNA replication to apoptosis.</text>
</comment>
<dbReference type="InterPro" id="IPR022644">
    <property type="entry name" value="De-COase2_N"/>
</dbReference>
<evidence type="ECO:0000256" key="11">
    <source>
        <dbReference type="PIRSR" id="PIRSR600183-50"/>
    </source>
</evidence>
<dbReference type="InterPro" id="IPR009006">
    <property type="entry name" value="Ala_racemase/Decarboxylase_C"/>
</dbReference>
<evidence type="ECO:0000259" key="12">
    <source>
        <dbReference type="Pfam" id="PF02784"/>
    </source>
</evidence>
<dbReference type="Pfam" id="PF02784">
    <property type="entry name" value="Orn_Arg_deC_N"/>
    <property type="match status" value="1"/>
</dbReference>
<dbReference type="PROSITE" id="PS00878">
    <property type="entry name" value="ODR_DC_2_1"/>
    <property type="match status" value="1"/>
</dbReference>
<comment type="similarity">
    <text evidence="2">Belongs to the Orn/Lys/Arg decarboxylase class-II family.</text>
</comment>
<evidence type="ECO:0000256" key="3">
    <source>
        <dbReference type="ARBA" id="ARBA00022898"/>
    </source>
</evidence>
<dbReference type="InterPro" id="IPR022653">
    <property type="entry name" value="De-COase2_pyr-phos_BS"/>
</dbReference>
<dbReference type="Gene3D" id="3.20.20.10">
    <property type="entry name" value="Alanine racemase"/>
    <property type="match status" value="1"/>
</dbReference>
<evidence type="ECO:0000256" key="7">
    <source>
        <dbReference type="ARBA" id="ARBA00034138"/>
    </source>
</evidence>
<name>A0A1S4FHT9_AEDAE</name>
<feature type="domain" description="Orn/DAP/Arg decarboxylase 2 N-terminal" evidence="12">
    <location>
        <begin position="43"/>
        <end position="278"/>
    </location>
</feature>
<dbReference type="Proteomes" id="UP000682892">
    <property type="component" value="Unassembled WGS sequence"/>
</dbReference>
<dbReference type="OrthoDB" id="5034579at2759"/>
<reference evidence="13" key="2">
    <citation type="journal article" date="2007" name="Science">
        <title>Genome sequence of Aedes aegypti, a major arbovirus vector.</title>
        <authorList>
            <person name="Nene V."/>
            <person name="Wortman J.R."/>
            <person name="Lawson D."/>
            <person name="Haas B."/>
            <person name="Kodira C."/>
            <person name="Tu Z.J."/>
            <person name="Loftus B."/>
            <person name="Xi Z."/>
            <person name="Megy K."/>
            <person name="Grabherr M."/>
            <person name="Ren Q."/>
            <person name="Zdobnov E.M."/>
            <person name="Lobo N.F."/>
            <person name="Campbell K.S."/>
            <person name="Brown S.E."/>
            <person name="Bonaldo M.F."/>
            <person name="Zhu J."/>
            <person name="Sinkins S.P."/>
            <person name="Hogenkamp D.G."/>
            <person name="Amedeo P."/>
            <person name="Arensburger P."/>
            <person name="Atkinson P.W."/>
            <person name="Bidwell S."/>
            <person name="Biedler J."/>
            <person name="Birney E."/>
            <person name="Bruggner R.V."/>
            <person name="Costas J."/>
            <person name="Coy M.R."/>
            <person name="Crabtree J."/>
            <person name="Crawford M."/>
            <person name="Debruyn B."/>
            <person name="Decaprio D."/>
            <person name="Eiglmeier K."/>
            <person name="Eisenstadt E."/>
            <person name="El-Dorry H."/>
            <person name="Gelbart W.M."/>
            <person name="Gomes S.L."/>
            <person name="Hammond M."/>
            <person name="Hannick L.I."/>
            <person name="Hogan J.R."/>
            <person name="Holmes M.H."/>
            <person name="Jaffe D."/>
            <person name="Johnston J.S."/>
            <person name="Kennedy R.C."/>
            <person name="Koo H."/>
            <person name="Kravitz S."/>
            <person name="Kriventseva E.V."/>
            <person name="Kulp D."/>
            <person name="Labutti K."/>
            <person name="Lee E."/>
            <person name="Li S."/>
            <person name="Lovin D.D."/>
            <person name="Mao C."/>
            <person name="Mauceli E."/>
            <person name="Menck C.F."/>
            <person name="Miller J.R."/>
            <person name="Montgomery P."/>
            <person name="Mori A."/>
            <person name="Nascimento A.L."/>
            <person name="Naveira H.F."/>
            <person name="Nusbaum C."/>
            <person name="O'leary S."/>
            <person name="Orvis J."/>
            <person name="Pertea M."/>
            <person name="Quesneville H."/>
            <person name="Reidenbach K.R."/>
            <person name="Rogers Y.H."/>
            <person name="Roth C.W."/>
            <person name="Schneider J.R."/>
            <person name="Schatz M."/>
            <person name="Shumway M."/>
            <person name="Stanke M."/>
            <person name="Stinson E.O."/>
            <person name="Tubio J.M."/>
            <person name="Vanzee J.P."/>
            <person name="Verjovski-Almeida S."/>
            <person name="Werner D."/>
            <person name="White O."/>
            <person name="Wyder S."/>
            <person name="Zeng Q."/>
            <person name="Zhao Q."/>
            <person name="Zhao Y."/>
            <person name="Hill C.A."/>
            <person name="Raikhel A.S."/>
            <person name="Soares M.B."/>
            <person name="Knudson D.L."/>
            <person name="Lee N.H."/>
            <person name="Galagan J."/>
            <person name="Salzberg S.L."/>
            <person name="Paulsen I.T."/>
            <person name="Dimopoulos G."/>
            <person name="Collins F.H."/>
            <person name="Birren B."/>
            <person name="Fraser-Liggett C.M."/>
            <person name="Severson D.W."/>
        </authorList>
    </citation>
    <scope>NUCLEOTIDE SEQUENCE [LARGE SCALE GENOMIC DNA]</scope>
    <source>
        <strain evidence="13">Liverpool</strain>
    </source>
</reference>
<evidence type="ECO:0000256" key="6">
    <source>
        <dbReference type="ARBA" id="ARBA00034115"/>
    </source>
</evidence>
<dbReference type="GO" id="GO:0004586">
    <property type="term" value="F:ornithine decarboxylase activity"/>
    <property type="evidence" value="ECO:0007669"/>
    <property type="project" value="UniProtKB-EC"/>
</dbReference>
<comment type="subunit">
    <text evidence="9">Homodimer. Only the dimer is catalytically active, as the active sites are constructed of residues from both monomers.</text>
</comment>
<dbReference type="HOGENOM" id="CLU_026444_1_1_1"/>
<protein>
    <recommendedName>
        <fullName evidence="7">ornithine decarboxylase</fullName>
        <ecNumber evidence="7">4.1.1.17</ecNumber>
    </recommendedName>
</protein>
<comment type="cofactor">
    <cofactor evidence="1 11">
        <name>pyridoxal 5'-phosphate</name>
        <dbReference type="ChEBI" id="CHEBI:597326"/>
    </cofactor>
</comment>